<sequence>MEFIDVVVEKIVNGGYGFARYDNRIYMIEHAYPGEFVKIKIKGNKKDVYFAEVVEYLEKSPYRNRMICPYFQKCGGCQLLDLDYKEQLKIKTNIVKEQVRRIGKLDDKLVIDAIGSDEIINYRNKMEFSFAYDRGEIKLGLKKRNSNEIINVKKCLIAPKEFNKIINETKKIFEALNLKIYNPKSKKGEFKHLVLRKSFSKNEIMSIFITKTEYITNYKNFKSLIKERIKSDSIIHVMNGSDSIVLRGPYKTLKGEGVIKEEFDGFTFQIPPTAFFQNNYNVTKKILNEFVKIVKSEKITGNLLDLYSGVGLFSIYLAPLFKHVTGVESNGISVKAAHSNANINGIKNTSFIKSDVQEFIKEYDKRIDLLIIDPPRSGVSKEVLTKILQLKPKNIFYLSCDSTTLARDLSNLKKTYNIEFIRPFDMFPNTFHIENFAFLKVINSD</sequence>
<dbReference type="GO" id="GO:0070041">
    <property type="term" value="F:rRNA (uridine-C5-)-methyltransferase activity"/>
    <property type="evidence" value="ECO:0007669"/>
    <property type="project" value="TreeGrafter"/>
</dbReference>
<dbReference type="EMBL" id="FQUI01000015">
    <property type="protein sequence ID" value="SHE78294.1"/>
    <property type="molecule type" value="Genomic_DNA"/>
</dbReference>
<dbReference type="SUPFAM" id="SSF50249">
    <property type="entry name" value="Nucleic acid-binding proteins"/>
    <property type="match status" value="1"/>
</dbReference>
<accession>A0A1M4WAM8</accession>
<dbReference type="PROSITE" id="PS51687">
    <property type="entry name" value="SAM_MT_RNA_M5U"/>
    <property type="match status" value="1"/>
</dbReference>
<protein>
    <submittedName>
        <fullName evidence="7">23S rRNA (Uracil1939-C5)-methyltransferase</fullName>
    </submittedName>
</protein>
<feature type="binding site" evidence="4">
    <location>
        <position position="307"/>
    </location>
    <ligand>
        <name>S-adenosyl-L-methionine</name>
        <dbReference type="ChEBI" id="CHEBI:59789"/>
    </ligand>
</feature>
<organism evidence="7 8">
    <name type="scientific">Marinitoga hydrogenitolerans (strain DSM 16785 / JCM 12826 / AT1271)</name>
    <dbReference type="NCBI Taxonomy" id="1122195"/>
    <lineage>
        <taxon>Bacteria</taxon>
        <taxon>Thermotogati</taxon>
        <taxon>Thermotogota</taxon>
        <taxon>Thermotogae</taxon>
        <taxon>Petrotogales</taxon>
        <taxon>Petrotogaceae</taxon>
        <taxon>Marinitoga</taxon>
    </lineage>
</organism>
<comment type="similarity">
    <text evidence="4">Belongs to the class I-like SAM-binding methyltransferase superfamily. RNA M5U methyltransferase family.</text>
</comment>
<feature type="active site" evidence="5">
    <location>
        <position position="400"/>
    </location>
</feature>
<dbReference type="InterPro" id="IPR012340">
    <property type="entry name" value="NA-bd_OB-fold"/>
</dbReference>
<dbReference type="Proteomes" id="UP000184334">
    <property type="component" value="Unassembled WGS sequence"/>
</dbReference>
<keyword evidence="3 4" id="KW-0949">S-adenosyl-L-methionine</keyword>
<evidence type="ECO:0000259" key="6">
    <source>
        <dbReference type="PROSITE" id="PS50926"/>
    </source>
</evidence>
<proteinExistence type="inferred from homology"/>
<dbReference type="GO" id="GO:0070475">
    <property type="term" value="P:rRNA base methylation"/>
    <property type="evidence" value="ECO:0007669"/>
    <property type="project" value="TreeGrafter"/>
</dbReference>
<feature type="binding site" evidence="4">
    <location>
        <position position="328"/>
    </location>
    <ligand>
        <name>S-adenosyl-L-methionine</name>
        <dbReference type="ChEBI" id="CHEBI:59789"/>
    </ligand>
</feature>
<feature type="active site" description="Nucleophile" evidence="4">
    <location>
        <position position="400"/>
    </location>
</feature>
<evidence type="ECO:0000313" key="7">
    <source>
        <dbReference type="EMBL" id="SHE78294.1"/>
    </source>
</evidence>
<feature type="domain" description="TRAM" evidence="6">
    <location>
        <begin position="1"/>
        <end position="55"/>
    </location>
</feature>
<dbReference type="Gene3D" id="3.40.50.150">
    <property type="entry name" value="Vaccinia Virus protein VP39"/>
    <property type="match status" value="1"/>
</dbReference>
<dbReference type="Pfam" id="PF01938">
    <property type="entry name" value="TRAM"/>
    <property type="match status" value="1"/>
</dbReference>
<dbReference type="InterPro" id="IPR010280">
    <property type="entry name" value="U5_MeTrfase_fam"/>
</dbReference>
<dbReference type="PROSITE" id="PS50926">
    <property type="entry name" value="TRAM"/>
    <property type="match status" value="1"/>
</dbReference>
<evidence type="ECO:0000256" key="5">
    <source>
        <dbReference type="PROSITE-ProRule" id="PRU10015"/>
    </source>
</evidence>
<dbReference type="AlphaFoldDB" id="A0A1M4WAM8"/>
<gene>
    <name evidence="7" type="ORF">SAMN02745164_01132</name>
</gene>
<dbReference type="PANTHER" id="PTHR11061">
    <property type="entry name" value="RNA M5U METHYLTRANSFERASE"/>
    <property type="match status" value="1"/>
</dbReference>
<dbReference type="RefSeq" id="WP_072864341.1">
    <property type="nucleotide sequence ID" value="NZ_FQUI01000015.1"/>
</dbReference>
<evidence type="ECO:0000256" key="1">
    <source>
        <dbReference type="ARBA" id="ARBA00022603"/>
    </source>
</evidence>
<name>A0A1M4WAM8_MARH1</name>
<keyword evidence="1 4" id="KW-0489">Methyltransferase</keyword>
<keyword evidence="8" id="KW-1185">Reference proteome</keyword>
<dbReference type="InterPro" id="IPR002792">
    <property type="entry name" value="TRAM_dom"/>
</dbReference>
<comment type="caution">
    <text evidence="7">The sequence shown here is derived from an EMBL/GenBank/DDBJ whole genome shotgun (WGS) entry which is preliminary data.</text>
</comment>
<reference evidence="7" key="1">
    <citation type="submission" date="2016-11" db="EMBL/GenBank/DDBJ databases">
        <authorList>
            <person name="Varghese N."/>
            <person name="Submissions S."/>
        </authorList>
    </citation>
    <scope>NUCLEOTIDE SEQUENCE [LARGE SCALE GENOMIC DNA]</scope>
    <source>
        <strain evidence="7">DSM 16785</strain>
    </source>
</reference>
<dbReference type="PROSITE" id="PS01230">
    <property type="entry name" value="TRMA_1"/>
    <property type="match status" value="1"/>
</dbReference>
<dbReference type="CDD" id="cd02440">
    <property type="entry name" value="AdoMet_MTases"/>
    <property type="match status" value="1"/>
</dbReference>
<feature type="binding site" evidence="4">
    <location>
        <position position="373"/>
    </location>
    <ligand>
        <name>S-adenosyl-L-methionine</name>
        <dbReference type="ChEBI" id="CHEBI:59789"/>
    </ligand>
</feature>
<dbReference type="OrthoDB" id="9804590at2"/>
<dbReference type="NCBIfam" id="TIGR00479">
    <property type="entry name" value="rumA"/>
    <property type="match status" value="1"/>
</dbReference>
<evidence type="ECO:0000313" key="8">
    <source>
        <dbReference type="Proteomes" id="UP000184334"/>
    </source>
</evidence>
<dbReference type="SUPFAM" id="SSF53335">
    <property type="entry name" value="S-adenosyl-L-methionine-dependent methyltransferases"/>
    <property type="match status" value="1"/>
</dbReference>
<evidence type="ECO:0000256" key="4">
    <source>
        <dbReference type="PROSITE-ProRule" id="PRU01024"/>
    </source>
</evidence>
<dbReference type="Pfam" id="PF05958">
    <property type="entry name" value="tRNA_U5-meth_tr"/>
    <property type="match status" value="1"/>
</dbReference>
<evidence type="ECO:0000256" key="3">
    <source>
        <dbReference type="ARBA" id="ARBA00022691"/>
    </source>
</evidence>
<keyword evidence="2 4" id="KW-0808">Transferase</keyword>
<dbReference type="InterPro" id="IPR029063">
    <property type="entry name" value="SAM-dependent_MTases_sf"/>
</dbReference>
<dbReference type="Gene3D" id="2.40.50.1070">
    <property type="match status" value="1"/>
</dbReference>
<dbReference type="STRING" id="1122195.SAMN02745164_01132"/>
<dbReference type="InterPro" id="IPR030390">
    <property type="entry name" value="MeTrfase_TrmA_AS"/>
</dbReference>
<dbReference type="PANTHER" id="PTHR11061:SF30">
    <property type="entry name" value="TRNA (URACIL(54)-C(5))-METHYLTRANSFERASE"/>
    <property type="match status" value="1"/>
</dbReference>
<dbReference type="Gene3D" id="2.40.50.140">
    <property type="entry name" value="Nucleic acid-binding proteins"/>
    <property type="match status" value="1"/>
</dbReference>
<feature type="binding site" evidence="4">
    <location>
        <position position="277"/>
    </location>
    <ligand>
        <name>S-adenosyl-L-methionine</name>
        <dbReference type="ChEBI" id="CHEBI:59789"/>
    </ligand>
</feature>
<evidence type="ECO:0000256" key="2">
    <source>
        <dbReference type="ARBA" id="ARBA00022679"/>
    </source>
</evidence>